<evidence type="ECO:0000259" key="1">
    <source>
        <dbReference type="Pfam" id="PF21683"/>
    </source>
</evidence>
<feature type="domain" description="Baseplate hub protein gp44/GpP-like C-terminal" evidence="2">
    <location>
        <begin position="289"/>
        <end position="372"/>
    </location>
</feature>
<gene>
    <name evidence="4" type="ORF">J5Y10_05130</name>
</gene>
<dbReference type="InterPro" id="IPR053982">
    <property type="entry name" value="Gp44/GpP-like_C"/>
</dbReference>
<proteinExistence type="predicted"/>
<accession>A0A940MUW8</accession>
<dbReference type="PIRSF" id="PIRSF004440">
    <property type="entry name" value="GpP"/>
    <property type="match status" value="1"/>
</dbReference>
<dbReference type="Gene3D" id="3.55.50.10">
    <property type="entry name" value="Baseplate protein-like domains"/>
    <property type="match status" value="1"/>
</dbReference>
<protein>
    <recommendedName>
        <fullName evidence="6">Phage tail protein</fullName>
    </recommendedName>
</protein>
<dbReference type="Pfam" id="PF21683">
    <property type="entry name" value="GpP-like_1st"/>
    <property type="match status" value="1"/>
</dbReference>
<dbReference type="InterPro" id="IPR049354">
    <property type="entry name" value="GpP-like_N"/>
</dbReference>
<dbReference type="Pfam" id="PF22255">
    <property type="entry name" value="Gp44-like_2nd"/>
    <property type="match status" value="1"/>
</dbReference>
<dbReference type="SUPFAM" id="SSF69279">
    <property type="entry name" value="Phage tail proteins"/>
    <property type="match status" value="2"/>
</dbReference>
<dbReference type="Gene3D" id="2.30.300.10">
    <property type="entry name" value="Baseplate protein-like domain - beta roll fold"/>
    <property type="match status" value="1"/>
</dbReference>
<comment type="caution">
    <text evidence="4">The sequence shown here is derived from an EMBL/GenBank/DDBJ whole genome shotgun (WGS) entry which is preliminary data.</text>
</comment>
<feature type="domain" description="Baseplate hub protein gp44/GpP-like second" evidence="3">
    <location>
        <begin position="111"/>
        <end position="196"/>
    </location>
</feature>
<dbReference type="EMBL" id="JAGIZA010000003">
    <property type="protein sequence ID" value="MBP0492158.1"/>
    <property type="molecule type" value="Genomic_DNA"/>
</dbReference>
<evidence type="ECO:0000259" key="3">
    <source>
        <dbReference type="Pfam" id="PF22255"/>
    </source>
</evidence>
<dbReference type="Proteomes" id="UP000677537">
    <property type="component" value="Unassembled WGS sequence"/>
</dbReference>
<evidence type="ECO:0000313" key="4">
    <source>
        <dbReference type="EMBL" id="MBP0492158.1"/>
    </source>
</evidence>
<sequence length="407" mass="44969">MPDDGDLELVVGGKALTGWQEIRITRGVERCPSDFDIAITERFTDNKDPTPTKLAKWTSDLVVAPGQACQVRIRRDGTSKGDLVITGYVDRYTPTITPRSHTVRISGRGRCQDLVDCAAYLRREANQVSNVTTKALIEKLCEAYGISVTALSGEGEIVPQFNVILTETAWDIIDRVCRHSGFLAYEAADGNLILSRAGKEEMASGFAQGMNVEEASANASMDQRYSLYEVVWQSMDVLNDLAGALGGDRDPNRRVWVLDETVGSAEPKKGERFRPRVIVSDQEQDGIDIAQRRALWERNRRNGRSASIRVVTDSWRDTSGQLWEPNHLVPVNVPLLRVVKQKWLIGEVTYVRGRDGTHAELLLMPPAAYEPEPIVLQPFDRQVSDALKQSALEAGGAFRTSGTGSGV</sequence>
<reference evidence="4" key="1">
    <citation type="submission" date="2021-03" db="EMBL/GenBank/DDBJ databases">
        <authorList>
            <person name="So Y."/>
        </authorList>
    </citation>
    <scope>NUCLEOTIDE SEQUENCE</scope>
    <source>
        <strain evidence="4">SG15</strain>
    </source>
</reference>
<dbReference type="RefSeq" id="WP_209371463.1">
    <property type="nucleotide sequence ID" value="NZ_JAGIZA010000003.1"/>
</dbReference>
<dbReference type="InterPro" id="IPR053981">
    <property type="entry name" value="Gp44/GpP-like_2nd"/>
</dbReference>
<dbReference type="Gene3D" id="3.30.1920.10">
    <property type="entry name" value="Baseplate protein-like domains - 2 layer sandwich fold"/>
    <property type="match status" value="1"/>
</dbReference>
<feature type="domain" description="Baseplate hub protein gp44-like N-terminal" evidence="1">
    <location>
        <begin position="7"/>
        <end position="108"/>
    </location>
</feature>
<evidence type="ECO:0008006" key="6">
    <source>
        <dbReference type="Google" id="ProtNLM"/>
    </source>
</evidence>
<dbReference type="InterPro" id="IPR026276">
    <property type="entry name" value="Baseplate_GpP"/>
</dbReference>
<name>A0A940MUW8_9PROT</name>
<keyword evidence="5" id="KW-1185">Reference proteome</keyword>
<dbReference type="InterPro" id="IPR023399">
    <property type="entry name" value="Baseplate-like_2-layer_sand"/>
</dbReference>
<evidence type="ECO:0000259" key="2">
    <source>
        <dbReference type="Pfam" id="PF21929"/>
    </source>
</evidence>
<dbReference type="AlphaFoldDB" id="A0A940MUW8"/>
<dbReference type="Pfam" id="PF21929">
    <property type="entry name" value="GpP_4th"/>
    <property type="match status" value="1"/>
</dbReference>
<organism evidence="4 5">
    <name type="scientific">Roseomonas indoligenes</name>
    <dbReference type="NCBI Taxonomy" id="2820811"/>
    <lineage>
        <taxon>Bacteria</taxon>
        <taxon>Pseudomonadati</taxon>
        <taxon>Pseudomonadota</taxon>
        <taxon>Alphaproteobacteria</taxon>
        <taxon>Acetobacterales</taxon>
        <taxon>Roseomonadaceae</taxon>
        <taxon>Roseomonas</taxon>
    </lineage>
</organism>
<evidence type="ECO:0000313" key="5">
    <source>
        <dbReference type="Proteomes" id="UP000677537"/>
    </source>
</evidence>